<protein>
    <submittedName>
        <fullName evidence="1">Uncharacterized protein</fullName>
    </submittedName>
</protein>
<organism evidence="1 2">
    <name type="scientific">Spirosoma profusum</name>
    <dbReference type="NCBI Taxonomy" id="2771354"/>
    <lineage>
        <taxon>Bacteria</taxon>
        <taxon>Pseudomonadati</taxon>
        <taxon>Bacteroidota</taxon>
        <taxon>Cytophagia</taxon>
        <taxon>Cytophagales</taxon>
        <taxon>Cytophagaceae</taxon>
        <taxon>Spirosoma</taxon>
    </lineage>
</organism>
<gene>
    <name evidence="1" type="ORF">IC229_28535</name>
</gene>
<proteinExistence type="predicted"/>
<dbReference type="RefSeq" id="WP_190891336.1">
    <property type="nucleotide sequence ID" value="NZ_JACWZY010000034.1"/>
</dbReference>
<sequence length="127" mass="14514">MNRRITPDDLDTSPYKELIQSLVLQWMHAELPAQGMTYGDFTTAIRILLLTTQNPDRTSELVTAVLDQATAFHKTSAWVDQELKFEGMVHGADRTDFLKFELSQAASIDDALLDSYNERINRFPQHD</sequence>
<name>A0A926Y118_9BACT</name>
<evidence type="ECO:0000313" key="2">
    <source>
        <dbReference type="Proteomes" id="UP000598820"/>
    </source>
</evidence>
<evidence type="ECO:0000313" key="1">
    <source>
        <dbReference type="EMBL" id="MBD2704618.1"/>
    </source>
</evidence>
<accession>A0A926Y118</accession>
<dbReference type="AlphaFoldDB" id="A0A926Y118"/>
<dbReference type="Proteomes" id="UP000598820">
    <property type="component" value="Unassembled WGS sequence"/>
</dbReference>
<comment type="caution">
    <text evidence="1">The sequence shown here is derived from an EMBL/GenBank/DDBJ whole genome shotgun (WGS) entry which is preliminary data.</text>
</comment>
<keyword evidence="2" id="KW-1185">Reference proteome</keyword>
<reference evidence="1" key="1">
    <citation type="submission" date="2020-09" db="EMBL/GenBank/DDBJ databases">
        <authorList>
            <person name="Kim M.K."/>
        </authorList>
    </citation>
    <scope>NUCLEOTIDE SEQUENCE</scope>
    <source>
        <strain evidence="1">BT702</strain>
    </source>
</reference>
<dbReference type="EMBL" id="JACWZY010000034">
    <property type="protein sequence ID" value="MBD2704618.1"/>
    <property type="molecule type" value="Genomic_DNA"/>
</dbReference>